<dbReference type="SUPFAM" id="SSF51395">
    <property type="entry name" value="FMN-linked oxidoreductases"/>
    <property type="match status" value="1"/>
</dbReference>
<dbReference type="EMBL" id="RCCT01000003">
    <property type="protein sequence ID" value="RLK07510.1"/>
    <property type="molecule type" value="Genomic_DNA"/>
</dbReference>
<reference evidence="5 6" key="1">
    <citation type="submission" date="2018-10" db="EMBL/GenBank/DDBJ databases">
        <title>Genomic Encyclopedia of Archaeal and Bacterial Type Strains, Phase II (KMG-II): from individual species to whole genera.</title>
        <authorList>
            <person name="Goeker M."/>
        </authorList>
    </citation>
    <scope>NUCLEOTIDE SEQUENCE [LARGE SCALE GENOMIC DNA]</scope>
    <source>
        <strain evidence="5 6">DSM 29317</strain>
    </source>
</reference>
<feature type="transmembrane region" description="Helical" evidence="3">
    <location>
        <begin position="7"/>
        <end position="24"/>
    </location>
</feature>
<dbReference type="Proteomes" id="UP000271700">
    <property type="component" value="Unassembled WGS sequence"/>
</dbReference>
<keyword evidence="3" id="KW-0472">Membrane</keyword>
<keyword evidence="6" id="KW-1185">Reference proteome</keyword>
<proteinExistence type="inferred from homology"/>
<dbReference type="PANTHER" id="PTHR43819">
    <property type="entry name" value="ARCHAEAL-TYPE GLUTAMATE SYNTHASE [NADPH]"/>
    <property type="match status" value="1"/>
</dbReference>
<dbReference type="InterPro" id="IPR002932">
    <property type="entry name" value="Glu_synthdom"/>
</dbReference>
<evidence type="ECO:0000256" key="1">
    <source>
        <dbReference type="ARBA" id="ARBA00009716"/>
    </source>
</evidence>
<evidence type="ECO:0000256" key="2">
    <source>
        <dbReference type="PIRNR" id="PIRNR006429"/>
    </source>
</evidence>
<dbReference type="InterPro" id="IPR024188">
    <property type="entry name" value="GltB"/>
</dbReference>
<dbReference type="InterPro" id="IPR027283">
    <property type="entry name" value="YerD"/>
</dbReference>
<evidence type="ECO:0000259" key="4">
    <source>
        <dbReference type="Pfam" id="PF01645"/>
    </source>
</evidence>
<dbReference type="CDD" id="cd02808">
    <property type="entry name" value="GltS_FMN"/>
    <property type="match status" value="1"/>
</dbReference>
<name>A0A497ZFL8_9RHOB</name>
<dbReference type="GO" id="GO:0015930">
    <property type="term" value="F:glutamate synthase activity"/>
    <property type="evidence" value="ECO:0007669"/>
    <property type="project" value="InterPro"/>
</dbReference>
<dbReference type="Gene3D" id="3.20.20.70">
    <property type="entry name" value="Aldolase class I"/>
    <property type="match status" value="1"/>
</dbReference>
<dbReference type="InterPro" id="IPR013785">
    <property type="entry name" value="Aldolase_TIM"/>
</dbReference>
<dbReference type="GO" id="GO:0006537">
    <property type="term" value="P:glutamate biosynthetic process"/>
    <property type="evidence" value="ECO:0007669"/>
    <property type="project" value="InterPro"/>
</dbReference>
<keyword evidence="3" id="KW-0812">Transmembrane</keyword>
<organism evidence="5 6">
    <name type="scientific">Ruegeria conchae</name>
    <dbReference type="NCBI Taxonomy" id="981384"/>
    <lineage>
        <taxon>Bacteria</taxon>
        <taxon>Pseudomonadati</taxon>
        <taxon>Pseudomonadota</taxon>
        <taxon>Alphaproteobacteria</taxon>
        <taxon>Rhodobacterales</taxon>
        <taxon>Roseobacteraceae</taxon>
        <taxon>Ruegeria</taxon>
    </lineage>
</organism>
<dbReference type="STRING" id="981384.GCA_000192475_02232"/>
<dbReference type="RefSeq" id="WP_010441475.1">
    <property type="nucleotide sequence ID" value="NZ_AEYW01000012.1"/>
</dbReference>
<dbReference type="PANTHER" id="PTHR43819:SF1">
    <property type="entry name" value="ARCHAEAL-TYPE GLUTAMATE SYNTHASE [NADPH]"/>
    <property type="match status" value="1"/>
</dbReference>
<evidence type="ECO:0000313" key="5">
    <source>
        <dbReference type="EMBL" id="RLK07510.1"/>
    </source>
</evidence>
<protein>
    <submittedName>
        <fullName evidence="5">Glutamate synthase domain-containing protein 2</fullName>
    </submittedName>
</protein>
<comment type="caution">
    <text evidence="5">The sequence shown here is derived from an EMBL/GenBank/DDBJ whole genome shotgun (WGS) entry which is preliminary data.</text>
</comment>
<dbReference type="PIRSF" id="PIRSF006429">
    <property type="entry name" value="GOGAT_lg_2"/>
    <property type="match status" value="1"/>
</dbReference>
<sequence length="526" mass="57561">MIVRRLYYVLSFVVLPLTLLLGYFWSPANWLLVILIPYAIVGMYDMLTTKHNVLNNYPVLGHFRYMLEFVSPEIRQYFVETNESGRPFNRIIRSLVYSRAKGQVDTQAFGTQYDILSVGYHRSNHSLSPKHVDESEERIMLGGPQCDKPYNASRLNVSAMSFGALSANAIRALNGGAKDGGFAHNTGEGGLSPHHLAEGGDIIWQIGTGYFGCRTADGGFDKDKFAEKAKLDVVKAIEIKLSQGAKPSHGGVLPAAKVDEEIAEIRGVPVHQDVISPPIHSAFDGPTGLMQFVQHLREMSGGKPIGFKLCIGQPSEFMAICKAMLETGILPDFITVDGAEGGTGAAPVEFTNRLGMPLNEGLIFVNNCLRGIGVRDKVHVICSGKVATGFDMVEKMALGADMCNAARAMMFAVGCIQALHCNTNRCPSGVATQDPIRGRAVNVPQKRQRVHRFHDATLESFREILGAMGKAKVSELRPSDILRRMADEGERSYAELYSFLEEDALLGKTVPQEYAADWQAASASQF</sequence>
<dbReference type="PIRSF" id="PIRSF500060">
    <property type="entry name" value="UCP500060"/>
    <property type="match status" value="1"/>
</dbReference>
<evidence type="ECO:0000313" key="6">
    <source>
        <dbReference type="Proteomes" id="UP000271700"/>
    </source>
</evidence>
<accession>A0A497ZFL8</accession>
<dbReference type="AlphaFoldDB" id="A0A497ZFL8"/>
<dbReference type="Pfam" id="PF01645">
    <property type="entry name" value="Glu_synthase"/>
    <property type="match status" value="1"/>
</dbReference>
<comment type="similarity">
    <text evidence="1 2">Belongs to the glutamate synthase family.</text>
</comment>
<gene>
    <name evidence="5" type="ORF">CLV75_2636</name>
</gene>
<keyword evidence="3" id="KW-1133">Transmembrane helix</keyword>
<feature type="domain" description="Glutamate synthase" evidence="4">
    <location>
        <begin position="152"/>
        <end position="470"/>
    </location>
</feature>
<evidence type="ECO:0000256" key="3">
    <source>
        <dbReference type="SAM" id="Phobius"/>
    </source>
</evidence>